<protein>
    <submittedName>
        <fullName evidence="1">Uncharacterized protein</fullName>
    </submittedName>
</protein>
<accession>A0ABX5QV76</accession>
<reference evidence="2" key="1">
    <citation type="submission" date="2018-09" db="EMBL/GenBank/DDBJ databases">
        <title>Yersinia hibernicus sp. nov.</title>
        <authorList>
            <person name="Nguyen S.V."/>
            <person name="Mundanda D.M."/>
            <person name="Anes J."/>
            <person name="Fanning S."/>
        </authorList>
    </citation>
    <scope>NUCLEOTIDE SEQUENCE [LARGE SCALE GENOMIC DNA]</scope>
    <source>
        <strain evidence="2">CFS1934</strain>
    </source>
</reference>
<dbReference type="EMBL" id="CP032487">
    <property type="protein sequence ID" value="QAX77186.1"/>
    <property type="molecule type" value="Genomic_DNA"/>
</dbReference>
<organism evidence="1 2">
    <name type="scientific">Yersinia hibernica</name>
    <dbReference type="NCBI Taxonomy" id="2339259"/>
    <lineage>
        <taxon>Bacteria</taxon>
        <taxon>Pseudomonadati</taxon>
        <taxon>Pseudomonadota</taxon>
        <taxon>Gammaproteobacteria</taxon>
        <taxon>Enterobacterales</taxon>
        <taxon>Yersiniaceae</taxon>
        <taxon>Yersinia</taxon>
    </lineage>
</organism>
<evidence type="ECO:0000313" key="2">
    <source>
        <dbReference type="Proteomes" id="UP000288804"/>
    </source>
</evidence>
<keyword evidence="2" id="KW-1185">Reference proteome</keyword>
<sequence length="74" mass="8601">MRQKTRKVNLKKIGTTRRKNCSKTVNSLRKKASACGGFLHLIGGIFRIDIIKTFLFFNWLESFWHALYQANQLG</sequence>
<proteinExistence type="predicted"/>
<name>A0ABX5QV76_9GAMM</name>
<dbReference type="Proteomes" id="UP000288804">
    <property type="component" value="Chromosome"/>
</dbReference>
<evidence type="ECO:0000313" key="1">
    <source>
        <dbReference type="EMBL" id="QAX77186.1"/>
    </source>
</evidence>
<gene>
    <name evidence="1" type="ORF">D5F51_00460</name>
</gene>